<dbReference type="EMBL" id="AKKV01000021">
    <property type="protein sequence ID" value="EIT86422.1"/>
    <property type="molecule type" value="Genomic_DNA"/>
</dbReference>
<dbReference type="InterPro" id="IPR036505">
    <property type="entry name" value="Amidase/PGRP_sf"/>
</dbReference>
<evidence type="ECO:0000256" key="3">
    <source>
        <dbReference type="ARBA" id="ARBA00011901"/>
    </source>
</evidence>
<dbReference type="PANTHER" id="PTHR30417">
    <property type="entry name" value="N-ACETYLMURAMOYL-L-ALANINE AMIDASE AMID"/>
    <property type="match status" value="1"/>
</dbReference>
<proteinExistence type="inferred from homology"/>
<dbReference type="SMART" id="SM00644">
    <property type="entry name" value="Ami_2"/>
    <property type="match status" value="1"/>
</dbReference>
<evidence type="ECO:0000256" key="4">
    <source>
        <dbReference type="ARBA" id="ARBA00022801"/>
    </source>
</evidence>
<name>I8AKQ6_9BACL</name>
<dbReference type="Proteomes" id="UP000004080">
    <property type="component" value="Unassembled WGS sequence"/>
</dbReference>
<dbReference type="GO" id="GO:0008745">
    <property type="term" value="F:N-acetylmuramoyl-L-alanine amidase activity"/>
    <property type="evidence" value="ECO:0007669"/>
    <property type="project" value="UniProtKB-EC"/>
</dbReference>
<dbReference type="OrthoDB" id="9794294at2"/>
<dbReference type="EC" id="3.5.1.28" evidence="3"/>
<comment type="caution">
    <text evidence="7">The sequence shown here is derived from an EMBL/GenBank/DDBJ whole genome shotgun (WGS) entry which is preliminary data.</text>
</comment>
<dbReference type="Pfam" id="PF01510">
    <property type="entry name" value="Amidase_2"/>
    <property type="match status" value="1"/>
</dbReference>
<dbReference type="eggNOG" id="COG3409">
    <property type="taxonomic scope" value="Bacteria"/>
</dbReference>
<reference evidence="7 8" key="1">
    <citation type="journal article" date="2012" name="J. Bacteriol.">
        <title>Genome of Bacillus macauensis ZFHKF-1, a Long-Chain-Forming Bacterium.</title>
        <authorList>
            <person name="Cai L."/>
            <person name="Zhang T."/>
        </authorList>
    </citation>
    <scope>NUCLEOTIDE SEQUENCE [LARGE SCALE GENOMIC DNA]</scope>
    <source>
        <strain evidence="7 8">ZFHKF-1</strain>
    </source>
</reference>
<dbReference type="PATRIC" id="fig|1196324.3.peg.1150"/>
<dbReference type="eggNOG" id="COG5632">
    <property type="taxonomic scope" value="Bacteria"/>
</dbReference>
<dbReference type="PANTHER" id="PTHR30417:SF1">
    <property type="entry name" value="N-ACETYLMURAMOYL-L-ALANINE AMIDASE AMID"/>
    <property type="match status" value="1"/>
</dbReference>
<dbReference type="GO" id="GO:0071555">
    <property type="term" value="P:cell wall organization"/>
    <property type="evidence" value="ECO:0007669"/>
    <property type="project" value="UniProtKB-KW"/>
</dbReference>
<evidence type="ECO:0000256" key="2">
    <source>
        <dbReference type="ARBA" id="ARBA00007553"/>
    </source>
</evidence>
<evidence type="ECO:0000256" key="1">
    <source>
        <dbReference type="ARBA" id="ARBA00001561"/>
    </source>
</evidence>
<dbReference type="CDD" id="cd06583">
    <property type="entry name" value="PGRP"/>
    <property type="match status" value="1"/>
</dbReference>
<dbReference type="Gene3D" id="1.10.101.10">
    <property type="entry name" value="PGBD-like superfamily/PGBD"/>
    <property type="match status" value="1"/>
</dbReference>
<dbReference type="SUPFAM" id="SSF47090">
    <property type="entry name" value="PGBD-like"/>
    <property type="match status" value="1"/>
</dbReference>
<evidence type="ECO:0000313" key="8">
    <source>
        <dbReference type="Proteomes" id="UP000004080"/>
    </source>
</evidence>
<dbReference type="SUPFAM" id="SSF55846">
    <property type="entry name" value="N-acetylmuramoyl-L-alanine amidase-like"/>
    <property type="match status" value="1"/>
</dbReference>
<dbReference type="InterPro" id="IPR036366">
    <property type="entry name" value="PGBDSf"/>
</dbReference>
<dbReference type="Pfam" id="PF01471">
    <property type="entry name" value="PG_binding_1"/>
    <property type="match status" value="1"/>
</dbReference>
<feature type="domain" description="N-acetylmuramoyl-L-alanine amidase" evidence="6">
    <location>
        <begin position="12"/>
        <end position="159"/>
    </location>
</feature>
<dbReference type="GO" id="GO:0009253">
    <property type="term" value="P:peptidoglycan catabolic process"/>
    <property type="evidence" value="ECO:0007669"/>
    <property type="project" value="InterPro"/>
</dbReference>
<comment type="similarity">
    <text evidence="2">Belongs to the N-acetylmuramoyl-L-alanine amidase 2 family.</text>
</comment>
<comment type="catalytic activity">
    <reaction evidence="1">
        <text>Hydrolyzes the link between N-acetylmuramoyl residues and L-amino acid residues in certain cell-wall glycopeptides.</text>
        <dbReference type="EC" id="3.5.1.28"/>
    </reaction>
</comment>
<dbReference type="InterPro" id="IPR002502">
    <property type="entry name" value="Amidase_domain"/>
</dbReference>
<dbReference type="GO" id="GO:0009254">
    <property type="term" value="P:peptidoglycan turnover"/>
    <property type="evidence" value="ECO:0007669"/>
    <property type="project" value="TreeGrafter"/>
</dbReference>
<gene>
    <name evidence="7" type="ORF">A374_05651</name>
</gene>
<dbReference type="InterPro" id="IPR051206">
    <property type="entry name" value="NAMLAA_amidase_2"/>
</dbReference>
<dbReference type="Gene3D" id="3.40.80.10">
    <property type="entry name" value="Peptidoglycan recognition protein-like"/>
    <property type="match status" value="1"/>
</dbReference>
<evidence type="ECO:0000259" key="6">
    <source>
        <dbReference type="SMART" id="SM00644"/>
    </source>
</evidence>
<dbReference type="STRING" id="1196324.A374_05651"/>
<keyword evidence="5" id="KW-0961">Cell wall biogenesis/degradation</keyword>
<sequence>MKFNMKYKVSKDYIQKGTRRGGDYFTPNFGVLHDTGNPGSTARNNQKYFNSTPNDPSSASAHTFIDDQTILEIIPLTTGKAEKAFHVRYNRPEDNELFGDDANDKAVGVELCFGGNITFAEAYKRYVWYCAYVSYVFKFDPSRWIGHEKLDPPRRDDPSNALKRYGKTYDQLRKDIINEYYRCLIKDEPYPGHLIKTGSKDVQNIKKIQAKLNVKSDGIFGPITTAAVKTFQKTKKLQVDGIVGPKTWAALFS</sequence>
<organism evidence="7 8">
    <name type="scientific">Fictibacillus macauensis ZFHKF-1</name>
    <dbReference type="NCBI Taxonomy" id="1196324"/>
    <lineage>
        <taxon>Bacteria</taxon>
        <taxon>Bacillati</taxon>
        <taxon>Bacillota</taxon>
        <taxon>Bacilli</taxon>
        <taxon>Bacillales</taxon>
        <taxon>Fictibacillaceae</taxon>
        <taxon>Fictibacillus</taxon>
    </lineage>
</organism>
<evidence type="ECO:0000256" key="5">
    <source>
        <dbReference type="ARBA" id="ARBA00023316"/>
    </source>
</evidence>
<keyword evidence="4" id="KW-0378">Hydrolase</keyword>
<dbReference type="InterPro" id="IPR002477">
    <property type="entry name" value="Peptidoglycan-bd-like"/>
</dbReference>
<dbReference type="InterPro" id="IPR036365">
    <property type="entry name" value="PGBD-like_sf"/>
</dbReference>
<accession>I8AKQ6</accession>
<dbReference type="AlphaFoldDB" id="I8AKQ6"/>
<keyword evidence="8" id="KW-1185">Reference proteome</keyword>
<protein>
    <recommendedName>
        <fullName evidence="3">N-acetylmuramoyl-L-alanine amidase</fullName>
        <ecNumber evidence="3">3.5.1.28</ecNumber>
    </recommendedName>
</protein>
<dbReference type="RefSeq" id="WP_007201227.1">
    <property type="nucleotide sequence ID" value="NZ_AKKV01000021.1"/>
</dbReference>
<evidence type="ECO:0000313" key="7">
    <source>
        <dbReference type="EMBL" id="EIT86422.1"/>
    </source>
</evidence>